<evidence type="ECO:0000256" key="6">
    <source>
        <dbReference type="SAM" id="MobiDB-lite"/>
    </source>
</evidence>
<feature type="compositionally biased region" description="Basic and acidic residues" evidence="6">
    <location>
        <begin position="23"/>
        <end position="54"/>
    </location>
</feature>
<evidence type="ECO:0000256" key="5">
    <source>
        <dbReference type="HAMAP-Rule" id="MF_00410"/>
    </source>
</evidence>
<sequence>MTENKSKEQIEAEILKEAQAAAAKEKTERKEKGSPAPLQKEKKTEKPTTKEKLEGAAGSKGGGVVKQALETVKTLRKKPEEQKERKVKFERVYTVPIKKPVSRTRRTRTAARTLRAFILKHSKAKEVKIEQEVNHYIWARGYQKPPNKVRVSVSVDEEGVATVSLKK</sequence>
<dbReference type="GO" id="GO:0003735">
    <property type="term" value="F:structural constituent of ribosome"/>
    <property type="evidence" value="ECO:0007669"/>
    <property type="project" value="InterPro"/>
</dbReference>
<dbReference type="Gene3D" id="3.10.440.10">
    <property type="match status" value="1"/>
</dbReference>
<gene>
    <name evidence="5" type="primary">rpl31e</name>
    <name evidence="7" type="ORF">H1016_02035</name>
</gene>
<dbReference type="GO" id="GO:0006412">
    <property type="term" value="P:translation"/>
    <property type="evidence" value="ECO:0007669"/>
    <property type="project" value="UniProtKB-UniRule"/>
</dbReference>
<dbReference type="InterPro" id="IPR000054">
    <property type="entry name" value="Ribosomal_eL31"/>
</dbReference>
<dbReference type="GO" id="GO:1990904">
    <property type="term" value="C:ribonucleoprotein complex"/>
    <property type="evidence" value="ECO:0007669"/>
    <property type="project" value="UniProtKB-KW"/>
</dbReference>
<proteinExistence type="inferred from homology"/>
<organism evidence="7 8">
    <name type="scientific">Candidatus Naiadarchaeum limnaeum</name>
    <dbReference type="NCBI Taxonomy" id="2756139"/>
    <lineage>
        <taxon>Archaea</taxon>
        <taxon>Candidatus Undinarchaeota</taxon>
        <taxon>Candidatus Undinarchaeia</taxon>
        <taxon>Candidatus Naiadarchaeales</taxon>
        <taxon>Candidatus Naiadarchaeaceae</taxon>
        <taxon>Candidatus Naiadarchaeum</taxon>
    </lineage>
</organism>
<feature type="compositionally biased region" description="Basic and acidic residues" evidence="6">
    <location>
        <begin position="1"/>
        <end position="16"/>
    </location>
</feature>
<evidence type="ECO:0000256" key="3">
    <source>
        <dbReference type="ARBA" id="ARBA00023274"/>
    </source>
</evidence>
<evidence type="ECO:0000256" key="4">
    <source>
        <dbReference type="ARBA" id="ARBA00035230"/>
    </source>
</evidence>
<dbReference type="SUPFAM" id="SSF54575">
    <property type="entry name" value="Ribosomal protein L31e"/>
    <property type="match status" value="1"/>
</dbReference>
<evidence type="ECO:0000256" key="2">
    <source>
        <dbReference type="ARBA" id="ARBA00022980"/>
    </source>
</evidence>
<reference evidence="7 8" key="1">
    <citation type="journal article" name="Nat. Commun.">
        <title>Undinarchaeota illuminate DPANN phylogeny and the impact of gene transfer on archaeal evolution.</title>
        <authorList>
            <person name="Dombrowski N."/>
            <person name="Williams T.A."/>
            <person name="Sun J."/>
            <person name="Woodcroft B.J."/>
            <person name="Lee J.H."/>
            <person name="Minh B.Q."/>
            <person name="Rinke C."/>
            <person name="Spang A."/>
        </authorList>
    </citation>
    <scope>NUCLEOTIDE SEQUENCE [LARGE SCALE GENOMIC DNA]</scope>
    <source>
        <strain evidence="7">MAG_bin1129</strain>
    </source>
</reference>
<protein>
    <recommendedName>
        <fullName evidence="4 5">Large ribosomal subunit protein eL31</fullName>
    </recommendedName>
</protein>
<evidence type="ECO:0000313" key="8">
    <source>
        <dbReference type="Proteomes" id="UP000646946"/>
    </source>
</evidence>
<dbReference type="Pfam" id="PF01198">
    <property type="entry name" value="Ribosomal_L31e"/>
    <property type="match status" value="1"/>
</dbReference>
<dbReference type="NCBIfam" id="NF002258">
    <property type="entry name" value="PRK01192.1-1"/>
    <property type="match status" value="1"/>
</dbReference>
<keyword evidence="8" id="KW-1185">Reference proteome</keyword>
<keyword evidence="3 5" id="KW-0687">Ribonucleoprotein</keyword>
<accession>A0A832UN86</accession>
<dbReference type="AlphaFoldDB" id="A0A832UN86"/>
<dbReference type="HAMAP" id="MF_00410">
    <property type="entry name" value="Ribosomal_eL31"/>
    <property type="match status" value="1"/>
</dbReference>
<dbReference type="Proteomes" id="UP000646946">
    <property type="component" value="Unassembled WGS sequence"/>
</dbReference>
<dbReference type="EMBL" id="DVAB01000020">
    <property type="protein sequence ID" value="HIK00299.1"/>
    <property type="molecule type" value="Genomic_DNA"/>
</dbReference>
<dbReference type="GO" id="GO:0005840">
    <property type="term" value="C:ribosome"/>
    <property type="evidence" value="ECO:0007669"/>
    <property type="project" value="UniProtKB-KW"/>
</dbReference>
<evidence type="ECO:0000256" key="1">
    <source>
        <dbReference type="ARBA" id="ARBA00010808"/>
    </source>
</evidence>
<evidence type="ECO:0000313" key="7">
    <source>
        <dbReference type="EMBL" id="HIK00299.1"/>
    </source>
</evidence>
<name>A0A832UN86_9ARCH</name>
<keyword evidence="2 5" id="KW-0689">Ribosomal protein</keyword>
<dbReference type="SMART" id="SM01380">
    <property type="entry name" value="Ribosomal_L31e"/>
    <property type="match status" value="1"/>
</dbReference>
<dbReference type="InterPro" id="IPR023621">
    <property type="entry name" value="Ribosomal_eL31_dom_sf"/>
</dbReference>
<feature type="region of interest" description="Disordered" evidence="6">
    <location>
        <begin position="1"/>
        <end position="65"/>
    </location>
</feature>
<comment type="similarity">
    <text evidence="1 5">Belongs to the eukaryotic ribosomal protein eL31 family.</text>
</comment>
<comment type="caution">
    <text evidence="7">The sequence shown here is derived from an EMBL/GenBank/DDBJ whole genome shotgun (WGS) entry which is preliminary data.</text>
</comment>